<sequence>MALKPMPSKSDSPTGIRSRSQSKRRLSISTTGPPTSTNSAATPTTTTTTTSSPTCHHRNSACSSPNAICDRLSRTNMRVAQLAAGHTSPRSRSFVAPPTVTLARSSSCRLPRSATTLSLCEVASSSTPATTTTTTGRASSKRNCLPPHATVRARTTTASATVGSPPLKSRLATVSALSRSPRRALSSHTFNRPESVNSTASTATCPAPRPQSYHPTSARRRCSGVFKATAPAPVSVVAPVHCEAQFSVPTANRTSPMAILRPWQDGQPWDGPRPHAVSSATALSSYFQLPLSQPASSISSCNSSSCSNSTSSLVDSTDAGDLIIARRASSRSNNPQSAMTASLALMAGKLAKAPPTAPTVTPPSDTATPDHTLLDSPLVLSKDVSIYTSFPSLTDYTAPSTAAPCKPTKSLVRHFAANSVMRMIQSGTAKESSGILLS</sequence>
<proteinExistence type="predicted"/>
<feature type="region of interest" description="Disordered" evidence="1">
    <location>
        <begin position="178"/>
        <end position="217"/>
    </location>
</feature>
<evidence type="ECO:0000313" key="3">
    <source>
        <dbReference type="Proteomes" id="UP000268162"/>
    </source>
</evidence>
<feature type="compositionally biased region" description="Low complexity" evidence="1">
    <location>
        <begin position="29"/>
        <end position="54"/>
    </location>
</feature>
<name>A0A4V1J519_9FUNG</name>
<feature type="region of interest" description="Disordered" evidence="1">
    <location>
        <begin position="1"/>
        <end position="62"/>
    </location>
</feature>
<evidence type="ECO:0000313" key="2">
    <source>
        <dbReference type="EMBL" id="RKP37519.1"/>
    </source>
</evidence>
<dbReference type="Proteomes" id="UP000268162">
    <property type="component" value="Unassembled WGS sequence"/>
</dbReference>
<dbReference type="AlphaFoldDB" id="A0A4V1J519"/>
<dbReference type="EMBL" id="ML002483">
    <property type="protein sequence ID" value="RKP37519.1"/>
    <property type="molecule type" value="Genomic_DNA"/>
</dbReference>
<feature type="compositionally biased region" description="Low complexity" evidence="1">
    <location>
        <begin position="178"/>
        <end position="187"/>
    </location>
</feature>
<protein>
    <submittedName>
        <fullName evidence="2">Uncharacterized protein</fullName>
    </submittedName>
</protein>
<gene>
    <name evidence="2" type="ORF">BJ085DRAFT_30942</name>
</gene>
<reference evidence="3" key="1">
    <citation type="journal article" date="2018" name="Nat. Microbiol.">
        <title>Leveraging single-cell genomics to expand the fungal tree of life.</title>
        <authorList>
            <person name="Ahrendt S.R."/>
            <person name="Quandt C.A."/>
            <person name="Ciobanu D."/>
            <person name="Clum A."/>
            <person name="Salamov A."/>
            <person name="Andreopoulos B."/>
            <person name="Cheng J.F."/>
            <person name="Woyke T."/>
            <person name="Pelin A."/>
            <person name="Henrissat B."/>
            <person name="Reynolds N.K."/>
            <person name="Benny G.L."/>
            <person name="Smith M.E."/>
            <person name="James T.Y."/>
            <person name="Grigoriev I.V."/>
        </authorList>
    </citation>
    <scope>NUCLEOTIDE SEQUENCE [LARGE SCALE GENOMIC DNA]</scope>
    <source>
        <strain evidence="3">RSA 468</strain>
    </source>
</reference>
<organism evidence="2 3">
    <name type="scientific">Dimargaris cristalligena</name>
    <dbReference type="NCBI Taxonomy" id="215637"/>
    <lineage>
        <taxon>Eukaryota</taxon>
        <taxon>Fungi</taxon>
        <taxon>Fungi incertae sedis</taxon>
        <taxon>Zoopagomycota</taxon>
        <taxon>Kickxellomycotina</taxon>
        <taxon>Dimargaritomycetes</taxon>
        <taxon>Dimargaritales</taxon>
        <taxon>Dimargaritaceae</taxon>
        <taxon>Dimargaris</taxon>
    </lineage>
</organism>
<accession>A0A4V1J519</accession>
<dbReference type="OrthoDB" id="5753409at2759"/>
<feature type="compositionally biased region" description="Polar residues" evidence="1">
    <location>
        <begin position="9"/>
        <end position="19"/>
    </location>
</feature>
<evidence type="ECO:0000256" key="1">
    <source>
        <dbReference type="SAM" id="MobiDB-lite"/>
    </source>
</evidence>
<keyword evidence="3" id="KW-1185">Reference proteome</keyword>
<feature type="compositionally biased region" description="Polar residues" evidence="1">
    <location>
        <begin position="188"/>
        <end position="204"/>
    </location>
</feature>